<keyword evidence="2" id="KW-1185">Reference proteome</keyword>
<gene>
    <name evidence="1" type="ORF">PXX05_04685</name>
</gene>
<dbReference type="EMBL" id="CP119078">
    <property type="protein sequence ID" value="WED44088.1"/>
    <property type="molecule type" value="Genomic_DNA"/>
</dbReference>
<proteinExistence type="predicted"/>
<protein>
    <submittedName>
        <fullName evidence="1">Uncharacterized protein</fullName>
    </submittedName>
</protein>
<name>A0ABY8ATT8_9GAMM</name>
<evidence type="ECO:0000313" key="2">
    <source>
        <dbReference type="Proteomes" id="UP001222087"/>
    </source>
</evidence>
<dbReference type="RefSeq" id="WP_275089905.1">
    <property type="nucleotide sequence ID" value="NZ_CP119078.1"/>
</dbReference>
<sequence>MKDPLQALEESLAYMFELQTRKEGKYIHPSVQKLKNALENYKNGPSLSLRELVAAVKSALPVIENYVDGYVVKLRMETLAQARGVLIAWDNPYLRNRGYPHFQFTSAGPKIANDFIAWLSERANVEFSCLNGEEKVEIMLEQISENEFMTKLGEYLLKQPTFLSDLTLVSPKTFVMILGTRLGFELENHHIAKAIVYHSDFLMDNNLEPQEQLESYIEFLDGHLVILGRSVEKLLNDPLAREELDKSEIFRLITESKLNFQPS</sequence>
<evidence type="ECO:0000313" key="1">
    <source>
        <dbReference type="EMBL" id="WED44088.1"/>
    </source>
</evidence>
<organism evidence="1 2">
    <name type="scientific">Legionella cardiaca</name>
    <dbReference type="NCBI Taxonomy" id="1071983"/>
    <lineage>
        <taxon>Bacteria</taxon>
        <taxon>Pseudomonadati</taxon>
        <taxon>Pseudomonadota</taxon>
        <taxon>Gammaproteobacteria</taxon>
        <taxon>Legionellales</taxon>
        <taxon>Legionellaceae</taxon>
        <taxon>Legionella</taxon>
    </lineage>
</organism>
<reference evidence="1 2" key="1">
    <citation type="submission" date="2023-02" db="EMBL/GenBank/DDBJ databases">
        <title>Genome Sequence of L. cardiaca H63T.</title>
        <authorList>
            <person name="Lopez A.E."/>
            <person name="Cianciotto N.P."/>
        </authorList>
    </citation>
    <scope>NUCLEOTIDE SEQUENCE [LARGE SCALE GENOMIC DNA]</scope>
    <source>
        <strain evidence="1 2">H63</strain>
    </source>
</reference>
<dbReference type="Proteomes" id="UP001222087">
    <property type="component" value="Chromosome"/>
</dbReference>
<accession>A0ABY8ATT8</accession>